<dbReference type="AlphaFoldDB" id="A0A6N2V1C7"/>
<dbReference type="GO" id="GO:0016139">
    <property type="term" value="P:glycoside catabolic process"/>
    <property type="evidence" value="ECO:0007669"/>
    <property type="project" value="TreeGrafter"/>
</dbReference>
<reference evidence="11" key="1">
    <citation type="submission" date="2019-11" db="EMBL/GenBank/DDBJ databases">
        <authorList>
            <person name="Feng L."/>
        </authorList>
    </citation>
    <scope>NUCLEOTIDE SEQUENCE</scope>
    <source>
        <strain evidence="11">CnexileLFYP112</strain>
    </source>
</reference>
<keyword evidence="4" id="KW-0677">Repeat</keyword>
<evidence type="ECO:0000256" key="1">
    <source>
        <dbReference type="ARBA" id="ARBA00007951"/>
    </source>
</evidence>
<dbReference type="GO" id="GO:0005764">
    <property type="term" value="C:lysosome"/>
    <property type="evidence" value="ECO:0007669"/>
    <property type="project" value="TreeGrafter"/>
</dbReference>
<dbReference type="InterPro" id="IPR017853">
    <property type="entry name" value="GH"/>
</dbReference>
<dbReference type="GO" id="GO:0004560">
    <property type="term" value="F:alpha-L-fucosidase activity"/>
    <property type="evidence" value="ECO:0007669"/>
    <property type="project" value="InterPro"/>
</dbReference>
<evidence type="ECO:0000256" key="7">
    <source>
        <dbReference type="ARBA" id="ARBA00023295"/>
    </source>
</evidence>
<dbReference type="Pfam" id="PF00754">
    <property type="entry name" value="F5_F8_type_C"/>
    <property type="match status" value="2"/>
</dbReference>
<dbReference type="SUPFAM" id="SSF141072">
    <property type="entry name" value="CalX-like"/>
    <property type="match status" value="1"/>
</dbReference>
<evidence type="ECO:0000256" key="6">
    <source>
        <dbReference type="ARBA" id="ARBA00022837"/>
    </source>
</evidence>
<keyword evidence="5 11" id="KW-0378">Hydrolase</keyword>
<evidence type="ECO:0000256" key="4">
    <source>
        <dbReference type="ARBA" id="ARBA00022737"/>
    </source>
</evidence>
<gene>
    <name evidence="11" type="ORF">CNLFYP112_02267</name>
</gene>
<feature type="region of interest" description="Disordered" evidence="8">
    <location>
        <begin position="1177"/>
        <end position="1198"/>
    </location>
</feature>
<dbReference type="InterPro" id="IPR038081">
    <property type="entry name" value="CalX-like_sf"/>
</dbReference>
<dbReference type="Gene3D" id="2.60.40.2030">
    <property type="match status" value="1"/>
</dbReference>
<name>A0A6N2V1C7_9FIRM</name>
<comment type="similarity">
    <text evidence="1">Belongs to the glycosyl hydrolase 29 family.</text>
</comment>
<dbReference type="InterPro" id="IPR057739">
    <property type="entry name" value="Glyco_hydro_29_N"/>
</dbReference>
<dbReference type="Pfam" id="PF03160">
    <property type="entry name" value="Calx-beta"/>
    <property type="match status" value="1"/>
</dbReference>
<keyword evidence="3 9" id="KW-0732">Signal</keyword>
<dbReference type="PANTHER" id="PTHR10030">
    <property type="entry name" value="ALPHA-L-FUCOSIDASE"/>
    <property type="match status" value="1"/>
</dbReference>
<dbReference type="EC" id="3.2.1.51" evidence="2"/>
<sequence length="1223" mass="134740">MKKRKILSLLLAGAMMGQAFFVGALTASAEEGNLIGKKQLSDNRTTAPEKDKVIPNENQYEYQKQELAAFCHFGPNTFNEIEWGENYGDRTPDDIFKLEEDFDADTFVKTIKEAGFEKLIVTAKHHDGFCIWNSKWTTYDVQSTSYAEKNYDNLGGDVLAEISAACTKYDVDMGLYLSPWDIHDKSYGYYDKDGNPTTKDEDVLDYNDYYNNQLEEILGNPIYGNDGHFKEVWMDGAKGSGANAQDYDFKRWFATIQKHEGKEAGFESDCMLFGAEAYTTVRWIGNELGYANEETWSKSKVNYENNTIDSKKVGSYTVGYEDGNQWTVPESDARITSGWFWGTTKNTPKSVEDLAGMYFNSVGHNSPLLLNIPPNNHGKVDDAILRRVTEFGQNVKDTFKSNLAAHGIAQATEVRGNDVAYSPENVLDGKDETYWTVNDGTKSGQLVVDLGETKTFDVVSIEEAIQFGQRIKEFKVEYSNDGGEWKVFDQGTTIGAKRLCREGAVKADKLRITVATSKDVPILSEVGVYKATADFESPSAAPEGMQVIDERDEAFKFSNGWTQENGSQYLNGTNAWAKPGSSFEVDFTGSKIYLVGTLDSGHGKATVTVDGKKTEIDTNASKRSVGQIIFASDDLKDGEHTLKLEVTNNDNKAIGIEGAYVINNDGLGMIGIEKSEYTMKEDSEMKIKLVRVGGSEGEATVTVSPNPGTAIQDDFDTEGTTTVTFAAGETEKEVVVITRRNTKDTGDQYFTEELSSKNENLILGFNSKAKVTILDQERQPADTTTEKLSKDMYQSVTATSEEKTDAHQQGIENAFDENLNTFWHAQWGEAGKLKNHPNGISVEMTLKEAKEIAKLTYIPKAGNTGTIGDYIIEAATGSNEDGSTTWKEVGSGTFKLQGDETTAQEAVFKEIVKTNKIRFTAKTMAGGDHPTAREIALYEKAEPVMITVTTKAGEHGTIKPVTGELEVDGTMKVQSGKLKTFAIKPDTGYSVLDVKVNGESVGAVNRYTVESTTDVTIEATFKGCEHEKTEVQGAKEATCTEPGATGKEVCLECGITVKESEVIPALGHKFGDWETVKEATETEEGLAKRVCGACGYEEEKILEKLSDGVDKSKLEKYYDECIGYYKEANYTTDSWRVYETALKEAKNILDREDATQEDVDAAIDKLSDAADKLVKKSVDSKEPSFEENDKQNGKTPVTGDSTSIMLWLATAASSAAILKRKKK</sequence>
<dbReference type="InterPro" id="IPR000421">
    <property type="entry name" value="FA58C"/>
</dbReference>
<dbReference type="Gene3D" id="2.60.120.260">
    <property type="entry name" value="Galactose-binding domain-like"/>
    <property type="match status" value="3"/>
</dbReference>
<feature type="domain" description="F5/8 type C" evidence="10">
    <location>
        <begin position="388"/>
        <end position="531"/>
    </location>
</feature>
<dbReference type="Gene3D" id="1.20.1270.70">
    <property type="entry name" value="Designed single chain three-helix bundle"/>
    <property type="match status" value="1"/>
</dbReference>
<accession>A0A6N2V1C7</accession>
<feature type="chain" id="PRO_5038776599" description="alpha-L-fucosidase" evidence="9">
    <location>
        <begin position="25"/>
        <end position="1223"/>
    </location>
</feature>
<feature type="signal peptide" evidence="9">
    <location>
        <begin position="1"/>
        <end position="24"/>
    </location>
</feature>
<feature type="domain" description="F5/8 type C" evidence="10">
    <location>
        <begin position="781"/>
        <end position="940"/>
    </location>
</feature>
<proteinExistence type="inferred from homology"/>
<dbReference type="PROSITE" id="PS50022">
    <property type="entry name" value="FA58C_3"/>
    <property type="match status" value="2"/>
</dbReference>
<dbReference type="SUPFAM" id="SSF51445">
    <property type="entry name" value="(Trans)glycosidases"/>
    <property type="match status" value="1"/>
</dbReference>
<dbReference type="InterPro" id="IPR000933">
    <property type="entry name" value="Glyco_hydro_29"/>
</dbReference>
<dbReference type="EMBL" id="CACRTG010000021">
    <property type="protein sequence ID" value="VYT20866.1"/>
    <property type="molecule type" value="Genomic_DNA"/>
</dbReference>
<evidence type="ECO:0000256" key="2">
    <source>
        <dbReference type="ARBA" id="ARBA00012662"/>
    </source>
</evidence>
<dbReference type="SUPFAM" id="SSF49785">
    <property type="entry name" value="Galactose-binding domain-like"/>
    <property type="match status" value="2"/>
</dbReference>
<evidence type="ECO:0000256" key="5">
    <source>
        <dbReference type="ARBA" id="ARBA00022801"/>
    </source>
</evidence>
<protein>
    <recommendedName>
        <fullName evidence="2">alpha-L-fucosidase</fullName>
        <ecNumber evidence="2">3.2.1.51</ecNumber>
    </recommendedName>
</protein>
<organism evidence="11">
    <name type="scientific">[Clostridium] nexile</name>
    <dbReference type="NCBI Taxonomy" id="29361"/>
    <lineage>
        <taxon>Bacteria</taxon>
        <taxon>Bacillati</taxon>
        <taxon>Bacillota</taxon>
        <taxon>Clostridia</taxon>
        <taxon>Lachnospirales</taxon>
        <taxon>Lachnospiraceae</taxon>
        <taxon>Tyzzerella</taxon>
    </lineage>
</organism>
<feature type="compositionally biased region" description="Basic and acidic residues" evidence="8">
    <location>
        <begin position="1177"/>
        <end position="1192"/>
    </location>
</feature>
<dbReference type="GO" id="GO:0016020">
    <property type="term" value="C:membrane"/>
    <property type="evidence" value="ECO:0007669"/>
    <property type="project" value="InterPro"/>
</dbReference>
<evidence type="ECO:0000256" key="9">
    <source>
        <dbReference type="SAM" id="SignalP"/>
    </source>
</evidence>
<evidence type="ECO:0000256" key="8">
    <source>
        <dbReference type="SAM" id="MobiDB-lite"/>
    </source>
</evidence>
<dbReference type="PANTHER" id="PTHR10030:SF37">
    <property type="entry name" value="ALPHA-L-FUCOSIDASE-RELATED"/>
    <property type="match status" value="1"/>
</dbReference>
<dbReference type="Pfam" id="PF01120">
    <property type="entry name" value="Alpha_L_fucos"/>
    <property type="match status" value="1"/>
</dbReference>
<dbReference type="GO" id="GO:0007154">
    <property type="term" value="P:cell communication"/>
    <property type="evidence" value="ECO:0007669"/>
    <property type="project" value="InterPro"/>
</dbReference>
<dbReference type="InterPro" id="IPR003644">
    <property type="entry name" value="Calx_beta"/>
</dbReference>
<dbReference type="SMART" id="SM00812">
    <property type="entry name" value="Alpha_L_fucos"/>
    <property type="match status" value="1"/>
</dbReference>
<dbReference type="GO" id="GO:0006004">
    <property type="term" value="P:fucose metabolic process"/>
    <property type="evidence" value="ECO:0007669"/>
    <property type="project" value="TreeGrafter"/>
</dbReference>
<evidence type="ECO:0000256" key="3">
    <source>
        <dbReference type="ARBA" id="ARBA00022729"/>
    </source>
</evidence>
<keyword evidence="6" id="KW-0106">Calcium</keyword>
<dbReference type="GO" id="GO:0033926">
    <property type="term" value="F:endo-alpha-N-acetylgalactosaminidase activity"/>
    <property type="evidence" value="ECO:0007669"/>
    <property type="project" value="UniProtKB-EC"/>
</dbReference>
<dbReference type="Gene3D" id="3.20.20.80">
    <property type="entry name" value="Glycosidases"/>
    <property type="match status" value="1"/>
</dbReference>
<keyword evidence="7 11" id="KW-0326">Glycosidase</keyword>
<dbReference type="InterPro" id="IPR008979">
    <property type="entry name" value="Galactose-bd-like_sf"/>
</dbReference>
<evidence type="ECO:0000313" key="11">
    <source>
        <dbReference type="EMBL" id="VYT20866.1"/>
    </source>
</evidence>
<evidence type="ECO:0000259" key="10">
    <source>
        <dbReference type="PROSITE" id="PS50022"/>
    </source>
</evidence>
<dbReference type="Pfam" id="PF07554">
    <property type="entry name" value="FIVAR"/>
    <property type="match status" value="1"/>
</dbReference>